<dbReference type="SUPFAM" id="SSF75304">
    <property type="entry name" value="Amidase signature (AS) enzymes"/>
    <property type="match status" value="1"/>
</dbReference>
<dbReference type="InterPro" id="IPR036928">
    <property type="entry name" value="AS_sf"/>
</dbReference>
<reference evidence="2" key="3">
    <citation type="submission" date="2017-01" db="UniProtKB">
        <authorList>
            <consortium name="EnsemblFungi"/>
        </authorList>
    </citation>
    <scope>IDENTIFICATION</scope>
    <source>
        <strain evidence="2">PH-1 / ATCC MYA-4620 / FGSC 9075 / NRRL 31084</strain>
    </source>
</reference>
<dbReference type="Pfam" id="PF01425">
    <property type="entry name" value="Amidase"/>
    <property type="match status" value="2"/>
</dbReference>
<feature type="domain" description="Amidase" evidence="1">
    <location>
        <begin position="241"/>
        <end position="500"/>
    </location>
</feature>
<accession>A0A098D2L8</accession>
<dbReference type="Gene3D" id="3.90.1300.10">
    <property type="entry name" value="Amidase signature (AS) domain"/>
    <property type="match status" value="1"/>
</dbReference>
<sequence>MAPSDFADYPKPVEAPAATYNPHVENNPVFRGVPLAIGASIRHIQVYIAQRLQSPTGPMLEFGPELFKSQYAESKARYYSASDYHEMYKSGKVTPLQVAEALLPHISRPDGKYADGWAENHGKDQLVFEAAKASTERYTAGKPLGVLDGVPIGVKDDTDVKGFHNHIGMKYNPEIETFKEQKESSWPVKKLQEAGAVVIGKNAMHELGSADTSRPLKEHPPTGTTSRTIPEVLLLEAHPPVSAGIVPISVGTDAGGSIRIPPTFNGVYGLKTTHNRALYMNNTMCITGPLAANVADLTIAYRVMSQPNPDCHVQGRFALSVPPPKDQKKVIGIYRDWWNKADPRVQKVCERAVDYLTKKCGYELIDITIPYIPEAQLAHSVICITEMAESARRRTPNPADWLSLVGPANKVLMTVGTRTPAADLLKYSALRELIMQHLAFLFQKHPGLLILTPTSPMIGWPIVPGDEAYGMSDTNTTIRNMLYVFLANLTGTPSLSAPVGVWPT</sequence>
<reference evidence="2" key="1">
    <citation type="journal article" date="2007" name="Science">
        <title>The Fusarium graminearum genome reveals a link between localized polymorphism and pathogen specialization.</title>
        <authorList>
            <person name="Cuomo C.A."/>
            <person name="Gueldener U."/>
            <person name="Xu J.-R."/>
            <person name="Trail F."/>
            <person name="Turgeon B.G."/>
            <person name="Di Pietro A."/>
            <person name="Walton J.D."/>
            <person name="Ma L.-J."/>
            <person name="Baker S.E."/>
            <person name="Rep M."/>
            <person name="Adam G."/>
            <person name="Antoniw J."/>
            <person name="Baldwin T."/>
            <person name="Calvo S.E."/>
            <person name="Chang Y.-L."/>
            <person name="DeCaprio D."/>
            <person name="Gale L.R."/>
            <person name="Gnerre S."/>
            <person name="Goswami R.S."/>
            <person name="Hammond-Kosack K."/>
            <person name="Harris L.J."/>
            <person name="Hilburn K."/>
            <person name="Kennell J.C."/>
            <person name="Kroken S."/>
            <person name="Magnuson J.K."/>
            <person name="Mannhaupt G."/>
            <person name="Mauceli E.W."/>
            <person name="Mewes H.-W."/>
            <person name="Mitterbauer R."/>
            <person name="Muehlbauer G."/>
            <person name="Muensterkoetter M."/>
            <person name="Nelson D."/>
            <person name="O'Donnell K."/>
            <person name="Ouellet T."/>
            <person name="Qi W."/>
            <person name="Quesneville H."/>
            <person name="Roncero M.I.G."/>
            <person name="Seong K.-Y."/>
            <person name="Tetko I.V."/>
            <person name="Urban M."/>
            <person name="Waalwijk C."/>
            <person name="Ward T.J."/>
            <person name="Yao J."/>
            <person name="Birren B.W."/>
            <person name="Kistler H.C."/>
        </authorList>
    </citation>
    <scope>NUCLEOTIDE SEQUENCE [LARGE SCALE GENOMIC DNA]</scope>
    <source>
        <strain evidence="2">PH-1 / ATCC MYA-4620 / FGSC 9075 / NRRL 31084</strain>
    </source>
</reference>
<accession>A0A0E0RN72</accession>
<evidence type="ECO:0000313" key="2">
    <source>
        <dbReference type="EnsemblFungi" id="CEF72697"/>
    </source>
</evidence>
<dbReference type="PANTHER" id="PTHR11895:SF67">
    <property type="entry name" value="AMIDASE DOMAIN-CONTAINING PROTEIN"/>
    <property type="match status" value="1"/>
</dbReference>
<dbReference type="InterPro" id="IPR000120">
    <property type="entry name" value="Amidase"/>
</dbReference>
<name>A0A098D2L8_GIBZE</name>
<proteinExistence type="predicted"/>
<feature type="domain" description="Amidase" evidence="1">
    <location>
        <begin position="129"/>
        <end position="210"/>
    </location>
</feature>
<reference evidence="2" key="2">
    <citation type="journal article" date="2010" name="Nature">
        <title>Comparative genomics reveals mobile pathogenicity chromosomes in Fusarium.</title>
        <authorList>
            <person name="Ma L.J."/>
            <person name="van der Does H.C."/>
            <person name="Borkovich K.A."/>
            <person name="Coleman J.J."/>
            <person name="Daboussi M.J."/>
            <person name="Di Pietro A."/>
            <person name="Dufresne M."/>
            <person name="Freitag M."/>
            <person name="Grabherr M."/>
            <person name="Henrissat B."/>
            <person name="Houterman P.M."/>
            <person name="Kang S."/>
            <person name="Shim W.B."/>
            <person name="Woloshuk C."/>
            <person name="Xie X."/>
            <person name="Xu J.R."/>
            <person name="Antoniw J."/>
            <person name="Baker S.E."/>
            <person name="Bluhm B.H."/>
            <person name="Breakspear A."/>
            <person name="Brown D.W."/>
            <person name="Butchko R.A."/>
            <person name="Chapman S."/>
            <person name="Coulson R."/>
            <person name="Coutinho P.M."/>
            <person name="Danchin E.G."/>
            <person name="Diener A."/>
            <person name="Gale L.R."/>
            <person name="Gardiner D.M."/>
            <person name="Goff S."/>
            <person name="Hammond-Kosack K.E."/>
            <person name="Hilburn K."/>
            <person name="Hua-Van A."/>
            <person name="Jonkers W."/>
            <person name="Kazan K."/>
            <person name="Kodira C.D."/>
            <person name="Koehrsen M."/>
            <person name="Kumar L."/>
            <person name="Lee Y.H."/>
            <person name="Li L."/>
            <person name="Manners J.M."/>
            <person name="Miranda-Saavedra D."/>
            <person name="Mukherjee M."/>
            <person name="Park G."/>
            <person name="Park J."/>
            <person name="Park S.Y."/>
            <person name="Proctor R.H."/>
            <person name="Regev A."/>
            <person name="Ruiz-Roldan M.C."/>
            <person name="Sain D."/>
            <person name="Sakthikumar S."/>
            <person name="Sykes S."/>
            <person name="Schwartz D.C."/>
            <person name="Turgeon B.G."/>
            <person name="Wapinski I."/>
            <person name="Yoder O."/>
            <person name="Young S."/>
            <person name="Zeng Q."/>
            <person name="Zhou S."/>
            <person name="Galagan J."/>
            <person name="Cuomo C.A."/>
            <person name="Kistler H.C."/>
            <person name="Rep M."/>
        </authorList>
    </citation>
    <scope>GENOME REANNOTATION</scope>
    <source>
        <strain evidence="2">PH-1 / ATCC MYA-4620 / FGSC 9075 / NRRL 31084</strain>
    </source>
</reference>
<protein>
    <recommendedName>
        <fullName evidence="1">Amidase domain-containing protein</fullName>
    </recommendedName>
</protein>
<evidence type="ECO:0000259" key="1">
    <source>
        <dbReference type="Pfam" id="PF01425"/>
    </source>
</evidence>
<dbReference type="EMBL" id="HG970332">
    <property type="status" value="NOT_ANNOTATED_CDS"/>
    <property type="molecule type" value="Genomic_DNA"/>
</dbReference>
<dbReference type="PANTHER" id="PTHR11895">
    <property type="entry name" value="TRANSAMIDASE"/>
    <property type="match status" value="1"/>
</dbReference>
<dbReference type="AlphaFoldDB" id="A0A098D2L8"/>
<dbReference type="InterPro" id="IPR023631">
    <property type="entry name" value="Amidase_dom"/>
</dbReference>
<dbReference type="GO" id="GO:0003824">
    <property type="term" value="F:catalytic activity"/>
    <property type="evidence" value="ECO:0007669"/>
    <property type="project" value="InterPro"/>
</dbReference>
<organism evidence="2">
    <name type="scientific">Gibberella zeae (strain ATCC MYA-4620 / CBS 123657 / FGSC 9075 / NRRL 31084 / PH-1)</name>
    <name type="common">Wheat head blight fungus</name>
    <name type="synonym">Fusarium graminearum</name>
    <dbReference type="NCBI Taxonomy" id="229533"/>
    <lineage>
        <taxon>Eukaryota</taxon>
        <taxon>Fungi</taxon>
        <taxon>Dikarya</taxon>
        <taxon>Ascomycota</taxon>
        <taxon>Pezizomycotina</taxon>
        <taxon>Sordariomycetes</taxon>
        <taxon>Hypocreomycetidae</taxon>
        <taxon>Hypocreales</taxon>
        <taxon>Nectriaceae</taxon>
        <taxon>Fusarium</taxon>
    </lineage>
</organism>
<dbReference type="EnsemblFungi" id="CEF72697">
    <property type="protein sequence ID" value="CEF72697"/>
    <property type="gene ID" value="FGRRES_15774"/>
</dbReference>